<name>A0A4P9Z0N7_9FUNG</name>
<dbReference type="Pfam" id="PF00240">
    <property type="entry name" value="ubiquitin"/>
    <property type="match status" value="1"/>
</dbReference>
<organism evidence="2 3">
    <name type="scientific">Syncephalis pseudoplumigaleata</name>
    <dbReference type="NCBI Taxonomy" id="1712513"/>
    <lineage>
        <taxon>Eukaryota</taxon>
        <taxon>Fungi</taxon>
        <taxon>Fungi incertae sedis</taxon>
        <taxon>Zoopagomycota</taxon>
        <taxon>Zoopagomycotina</taxon>
        <taxon>Zoopagomycetes</taxon>
        <taxon>Zoopagales</taxon>
        <taxon>Piptocephalidaceae</taxon>
        <taxon>Syncephalis</taxon>
    </lineage>
</organism>
<protein>
    <recommendedName>
        <fullName evidence="1">Ubiquitin-like domain-containing protein</fullName>
    </recommendedName>
</protein>
<feature type="domain" description="Ubiquitin-like" evidence="1">
    <location>
        <begin position="59"/>
        <end position="136"/>
    </location>
</feature>
<reference evidence="3" key="1">
    <citation type="journal article" date="2018" name="Nat. Microbiol.">
        <title>Leveraging single-cell genomics to expand the fungal tree of life.</title>
        <authorList>
            <person name="Ahrendt S.R."/>
            <person name="Quandt C.A."/>
            <person name="Ciobanu D."/>
            <person name="Clum A."/>
            <person name="Salamov A."/>
            <person name="Andreopoulos B."/>
            <person name="Cheng J.F."/>
            <person name="Woyke T."/>
            <person name="Pelin A."/>
            <person name="Henrissat B."/>
            <person name="Reynolds N.K."/>
            <person name="Benny G.L."/>
            <person name="Smith M.E."/>
            <person name="James T.Y."/>
            <person name="Grigoriev I.V."/>
        </authorList>
    </citation>
    <scope>NUCLEOTIDE SEQUENCE [LARGE SCALE GENOMIC DNA]</scope>
    <source>
        <strain evidence="3">Benny S71-1</strain>
    </source>
</reference>
<evidence type="ECO:0000313" key="2">
    <source>
        <dbReference type="EMBL" id="RKP25261.1"/>
    </source>
</evidence>
<dbReference type="EMBL" id="KZ989821">
    <property type="protein sequence ID" value="RKP25261.1"/>
    <property type="molecule type" value="Genomic_DNA"/>
</dbReference>
<dbReference type="Pfam" id="PF17183">
    <property type="entry name" value="Get5_C"/>
    <property type="match status" value="1"/>
</dbReference>
<gene>
    <name evidence="2" type="ORF">SYNPS1DRAFT_29001</name>
</gene>
<sequence>MTTEVAFLEEFYDLLAPRAKVDRPWQTRALPASPLLAAVAPRSEESSERAHTTAEEESIEVCVKLLKPPATHRMLVSLDDKVAAIVDKLVRRGVAAEPSDIRLLLKGKVLLPSRAIRDCGLTHGTTLHATLRASATAQPATTTASAAKDGLGSAATTVNSEAFWTSLEAHLRGELASEMEAAAVCELFRKAWHQSQSHKQ</sequence>
<dbReference type="SUPFAM" id="SSF54236">
    <property type="entry name" value="Ubiquitin-like"/>
    <property type="match status" value="1"/>
</dbReference>
<proteinExistence type="predicted"/>
<accession>A0A4P9Z0N7</accession>
<evidence type="ECO:0000259" key="1">
    <source>
        <dbReference type="PROSITE" id="PS50053"/>
    </source>
</evidence>
<dbReference type="CDD" id="cd17039">
    <property type="entry name" value="Ubl_ubiquitin_like"/>
    <property type="match status" value="1"/>
</dbReference>
<dbReference type="InterPro" id="IPR029071">
    <property type="entry name" value="Ubiquitin-like_domsf"/>
</dbReference>
<dbReference type="InterPro" id="IPR049256">
    <property type="entry name" value="Get5_C"/>
</dbReference>
<dbReference type="PROSITE" id="PS50053">
    <property type="entry name" value="UBIQUITIN_2"/>
    <property type="match status" value="1"/>
</dbReference>
<dbReference type="Proteomes" id="UP000278143">
    <property type="component" value="Unassembled WGS sequence"/>
</dbReference>
<dbReference type="AlphaFoldDB" id="A0A4P9Z0N7"/>
<dbReference type="OrthoDB" id="428577at2759"/>
<keyword evidence="3" id="KW-1185">Reference proteome</keyword>
<dbReference type="Gene3D" id="3.10.20.90">
    <property type="entry name" value="Phosphatidylinositol 3-kinase Catalytic Subunit, Chain A, domain 1"/>
    <property type="match status" value="1"/>
</dbReference>
<dbReference type="Gene3D" id="1.10.286.70">
    <property type="entry name" value="Get5 dimerization domain"/>
    <property type="match status" value="1"/>
</dbReference>
<dbReference type="InterPro" id="IPR000626">
    <property type="entry name" value="Ubiquitin-like_dom"/>
</dbReference>
<evidence type="ECO:0000313" key="3">
    <source>
        <dbReference type="Proteomes" id="UP000278143"/>
    </source>
</evidence>